<gene>
    <name evidence="2" type="ORF">UFOVP15_37</name>
</gene>
<reference evidence="2" key="1">
    <citation type="submission" date="2020-04" db="EMBL/GenBank/DDBJ databases">
        <authorList>
            <person name="Chiriac C."/>
            <person name="Salcher M."/>
            <person name="Ghai R."/>
            <person name="Kavagutti S V."/>
        </authorList>
    </citation>
    <scope>NUCLEOTIDE SEQUENCE</scope>
</reference>
<dbReference type="InterPro" id="IPR002711">
    <property type="entry name" value="HNH"/>
</dbReference>
<feature type="domain" description="HNH" evidence="1">
    <location>
        <begin position="63"/>
        <end position="109"/>
    </location>
</feature>
<dbReference type="EMBL" id="LR796150">
    <property type="protein sequence ID" value="CAB4121580.1"/>
    <property type="molecule type" value="Genomic_DNA"/>
</dbReference>
<protein>
    <submittedName>
        <fullName evidence="2">HNH endonuclease</fullName>
    </submittedName>
</protein>
<dbReference type="GO" id="GO:0004519">
    <property type="term" value="F:endonuclease activity"/>
    <property type="evidence" value="ECO:0007669"/>
    <property type="project" value="UniProtKB-KW"/>
</dbReference>
<proteinExistence type="predicted"/>
<organism evidence="2">
    <name type="scientific">uncultured Caudovirales phage</name>
    <dbReference type="NCBI Taxonomy" id="2100421"/>
    <lineage>
        <taxon>Viruses</taxon>
        <taxon>Duplodnaviria</taxon>
        <taxon>Heunggongvirae</taxon>
        <taxon>Uroviricota</taxon>
        <taxon>Caudoviricetes</taxon>
        <taxon>Peduoviridae</taxon>
        <taxon>Maltschvirus</taxon>
        <taxon>Maltschvirus maltsch</taxon>
    </lineage>
</organism>
<name>A0A6J5KN70_9CAUD</name>
<keyword evidence="2" id="KW-0540">Nuclease</keyword>
<dbReference type="GO" id="GO:0003676">
    <property type="term" value="F:nucleic acid binding"/>
    <property type="evidence" value="ECO:0007669"/>
    <property type="project" value="InterPro"/>
</dbReference>
<sequence length="142" mass="16410">MPTYPSNKKCSELGCKEPRSRLNSYCLKHGGRDNILSRETDSIYQTPAWRTVRQRQLSIQPLCQACLNRGKIEQAKHVDHVFAWKHIGKHAFLNNVFQSLCHADHSHKTGLEKQGIYTHYALDGERAYSQHDYAFVLQQNNT</sequence>
<keyword evidence="2" id="KW-0255">Endonuclease</keyword>
<evidence type="ECO:0000259" key="1">
    <source>
        <dbReference type="Pfam" id="PF01844"/>
    </source>
</evidence>
<accession>A0A6J5KN70</accession>
<evidence type="ECO:0000313" key="2">
    <source>
        <dbReference type="EMBL" id="CAB4121580.1"/>
    </source>
</evidence>
<dbReference type="GO" id="GO:0008270">
    <property type="term" value="F:zinc ion binding"/>
    <property type="evidence" value="ECO:0007669"/>
    <property type="project" value="InterPro"/>
</dbReference>
<dbReference type="Pfam" id="PF01844">
    <property type="entry name" value="HNH"/>
    <property type="match status" value="1"/>
</dbReference>
<keyword evidence="2" id="KW-0378">Hydrolase</keyword>